<evidence type="ECO:0000256" key="1">
    <source>
        <dbReference type="ARBA" id="ARBA00009995"/>
    </source>
</evidence>
<dbReference type="SUPFAM" id="SSF53756">
    <property type="entry name" value="UDP-Glycosyltransferase/glycogen phosphorylase"/>
    <property type="match status" value="1"/>
</dbReference>
<evidence type="ECO:0000313" key="3">
    <source>
        <dbReference type="Proteomes" id="UP000775213"/>
    </source>
</evidence>
<proteinExistence type="inferred from homology"/>
<dbReference type="PANTHER" id="PTHR11926:SF774">
    <property type="entry name" value="UDP-GLYCOSYLTRANSFERASE 85A1-RELATED"/>
    <property type="match status" value="1"/>
</dbReference>
<dbReference type="GO" id="GO:0080043">
    <property type="term" value="F:quercetin 3-O-glucosyltransferase activity"/>
    <property type="evidence" value="ECO:0007669"/>
    <property type="project" value="TreeGrafter"/>
</dbReference>
<dbReference type="Gene3D" id="3.40.50.2000">
    <property type="entry name" value="Glycogen Phosphorylase B"/>
    <property type="match status" value="1"/>
</dbReference>
<dbReference type="EMBL" id="JAGFBR010000014">
    <property type="protein sequence ID" value="KAH0455967.1"/>
    <property type="molecule type" value="Genomic_DNA"/>
</dbReference>
<gene>
    <name evidence="2" type="ORF">IEQ34_015999</name>
</gene>
<organism evidence="2 3">
    <name type="scientific">Dendrobium chrysotoxum</name>
    <name type="common">Orchid</name>
    <dbReference type="NCBI Taxonomy" id="161865"/>
    <lineage>
        <taxon>Eukaryota</taxon>
        <taxon>Viridiplantae</taxon>
        <taxon>Streptophyta</taxon>
        <taxon>Embryophyta</taxon>
        <taxon>Tracheophyta</taxon>
        <taxon>Spermatophyta</taxon>
        <taxon>Magnoliopsida</taxon>
        <taxon>Liliopsida</taxon>
        <taxon>Asparagales</taxon>
        <taxon>Orchidaceae</taxon>
        <taxon>Epidendroideae</taxon>
        <taxon>Malaxideae</taxon>
        <taxon>Dendrobiinae</taxon>
        <taxon>Dendrobium</taxon>
    </lineage>
</organism>
<name>A0AAV7GIC1_DENCH</name>
<comment type="caution">
    <text evidence="2">The sequence shown here is derived from an EMBL/GenBank/DDBJ whole genome shotgun (WGS) entry which is preliminary data.</text>
</comment>
<comment type="similarity">
    <text evidence="1">Belongs to the UDP-glycosyltransferase family.</text>
</comment>
<protein>
    <submittedName>
        <fullName evidence="2">Uncharacterized protein</fullName>
    </submittedName>
</protein>
<sequence>MKGMRRKGFPSLIHIIDIDDVVYVSFECIAIISIDHLKEFSWGLTNSEYNFIWVICPDLIKGESSILPTMLIDETKERGMMVKQVVCMSFRSITFMTIDHLKEIA</sequence>
<dbReference type="Proteomes" id="UP000775213">
    <property type="component" value="Unassembled WGS sequence"/>
</dbReference>
<evidence type="ECO:0000313" key="2">
    <source>
        <dbReference type="EMBL" id="KAH0455967.1"/>
    </source>
</evidence>
<accession>A0AAV7GIC1</accession>
<keyword evidence="3" id="KW-1185">Reference proteome</keyword>
<dbReference type="PANTHER" id="PTHR11926">
    <property type="entry name" value="GLUCOSYL/GLUCURONOSYL TRANSFERASES"/>
    <property type="match status" value="1"/>
</dbReference>
<dbReference type="AlphaFoldDB" id="A0AAV7GIC1"/>
<reference evidence="2 3" key="1">
    <citation type="journal article" date="2021" name="Hortic Res">
        <title>Chromosome-scale assembly of the Dendrobium chrysotoxum genome enhances the understanding of orchid evolution.</title>
        <authorList>
            <person name="Zhang Y."/>
            <person name="Zhang G.Q."/>
            <person name="Zhang D."/>
            <person name="Liu X.D."/>
            <person name="Xu X.Y."/>
            <person name="Sun W.H."/>
            <person name="Yu X."/>
            <person name="Zhu X."/>
            <person name="Wang Z.W."/>
            <person name="Zhao X."/>
            <person name="Zhong W.Y."/>
            <person name="Chen H."/>
            <person name="Yin W.L."/>
            <person name="Huang T."/>
            <person name="Niu S.C."/>
            <person name="Liu Z.J."/>
        </authorList>
    </citation>
    <scope>NUCLEOTIDE SEQUENCE [LARGE SCALE GENOMIC DNA]</scope>
    <source>
        <strain evidence="2">Lindl</strain>
    </source>
</reference>
<dbReference type="GO" id="GO:0080044">
    <property type="term" value="F:quercetin 7-O-glucosyltransferase activity"/>
    <property type="evidence" value="ECO:0007669"/>
    <property type="project" value="TreeGrafter"/>
</dbReference>